<feature type="region of interest" description="Disordered" evidence="1">
    <location>
        <begin position="41"/>
        <end position="75"/>
    </location>
</feature>
<dbReference type="AlphaFoldDB" id="A0A9W9CLJ3"/>
<name>A0A9W9CLJ3_9PLEO</name>
<organism evidence="2 3">
    <name type="scientific">Neocucurbitaria cava</name>
    <dbReference type="NCBI Taxonomy" id="798079"/>
    <lineage>
        <taxon>Eukaryota</taxon>
        <taxon>Fungi</taxon>
        <taxon>Dikarya</taxon>
        <taxon>Ascomycota</taxon>
        <taxon>Pezizomycotina</taxon>
        <taxon>Dothideomycetes</taxon>
        <taxon>Pleosporomycetidae</taxon>
        <taxon>Pleosporales</taxon>
        <taxon>Pleosporineae</taxon>
        <taxon>Cucurbitariaceae</taxon>
        <taxon>Neocucurbitaria</taxon>
    </lineage>
</organism>
<evidence type="ECO:0000256" key="1">
    <source>
        <dbReference type="SAM" id="MobiDB-lite"/>
    </source>
</evidence>
<sequence>MYREATLIAQIKKTTEERVARAEAEKSAALELVAQLQSTSASNKTVMEQHLKLQPAPEDKAKNTDERARRSEEEKQELEILVKKLRGTIDELQAGKTSAEAEGLQLRRQLDIAQGTNSLLEEQKQKLQAIIDEYSGREMTWREDRATIDSYALLVGSLDKRLARAFQCRKECDEACEVFPKQYEDDLEEVRQAIYEQ</sequence>
<protein>
    <submittedName>
        <fullName evidence="2">Uncharacterized protein</fullName>
    </submittedName>
</protein>
<gene>
    <name evidence="2" type="ORF">N0V83_006338</name>
</gene>
<keyword evidence="3" id="KW-1185">Reference proteome</keyword>
<accession>A0A9W9CLJ3</accession>
<evidence type="ECO:0000313" key="2">
    <source>
        <dbReference type="EMBL" id="KAJ4369253.1"/>
    </source>
</evidence>
<reference evidence="2" key="1">
    <citation type="submission" date="2022-10" db="EMBL/GenBank/DDBJ databases">
        <title>Tapping the CABI collections for fungal endophytes: first genome assemblies for Collariella, Neodidymelliopsis, Ascochyta clinopodiicola, Didymella pomorum, Didymosphaeria variabile, Neocosmospora piperis and Neocucurbitaria cava.</title>
        <authorList>
            <person name="Hill R."/>
        </authorList>
    </citation>
    <scope>NUCLEOTIDE SEQUENCE</scope>
    <source>
        <strain evidence="2">IMI 356814</strain>
    </source>
</reference>
<evidence type="ECO:0000313" key="3">
    <source>
        <dbReference type="Proteomes" id="UP001140560"/>
    </source>
</evidence>
<dbReference type="EMBL" id="JAPEUY010000010">
    <property type="protein sequence ID" value="KAJ4369253.1"/>
    <property type="molecule type" value="Genomic_DNA"/>
</dbReference>
<dbReference type="Proteomes" id="UP001140560">
    <property type="component" value="Unassembled WGS sequence"/>
</dbReference>
<proteinExistence type="predicted"/>
<comment type="caution">
    <text evidence="2">The sequence shown here is derived from an EMBL/GenBank/DDBJ whole genome shotgun (WGS) entry which is preliminary data.</text>
</comment>
<feature type="compositionally biased region" description="Basic and acidic residues" evidence="1">
    <location>
        <begin position="47"/>
        <end position="75"/>
    </location>
</feature>